<comment type="caution">
    <text evidence="11">The sequence shown here is derived from an EMBL/GenBank/DDBJ whole genome shotgun (WGS) entry which is preliminary data.</text>
</comment>
<dbReference type="InterPro" id="IPR020835">
    <property type="entry name" value="Catalase_sf"/>
</dbReference>
<dbReference type="InterPro" id="IPR024711">
    <property type="entry name" value="Catalase_clade1/3"/>
</dbReference>
<evidence type="ECO:0000256" key="9">
    <source>
        <dbReference type="PIRSR" id="PIRSR038928-2"/>
    </source>
</evidence>
<evidence type="ECO:0000256" key="8">
    <source>
        <dbReference type="PIRSR" id="PIRSR038928-1"/>
    </source>
</evidence>
<evidence type="ECO:0000313" key="11">
    <source>
        <dbReference type="EMBL" id="OAG42377.1"/>
    </source>
</evidence>
<dbReference type="SMART" id="SM01060">
    <property type="entry name" value="Catalase"/>
    <property type="match status" value="1"/>
</dbReference>
<dbReference type="OrthoDB" id="6880011at2759"/>
<dbReference type="GO" id="GO:0042542">
    <property type="term" value="P:response to hydrogen peroxide"/>
    <property type="evidence" value="ECO:0007669"/>
    <property type="project" value="TreeGrafter"/>
</dbReference>
<dbReference type="RefSeq" id="XP_022514329.1">
    <property type="nucleotide sequence ID" value="XM_022653227.1"/>
</dbReference>
<dbReference type="GO" id="GO:0020037">
    <property type="term" value="F:heme binding"/>
    <property type="evidence" value="ECO:0007669"/>
    <property type="project" value="InterPro"/>
</dbReference>
<dbReference type="Pfam" id="PF00199">
    <property type="entry name" value="Catalase"/>
    <property type="match status" value="1"/>
</dbReference>
<evidence type="ECO:0000256" key="5">
    <source>
        <dbReference type="ARBA" id="ARBA00023002"/>
    </source>
</evidence>
<dbReference type="PROSITE" id="PS00438">
    <property type="entry name" value="CATALASE_2"/>
    <property type="match status" value="1"/>
</dbReference>
<dbReference type="GO" id="GO:0042744">
    <property type="term" value="P:hydrogen peroxide catabolic process"/>
    <property type="evidence" value="ECO:0007669"/>
    <property type="project" value="UniProtKB-KW"/>
</dbReference>
<dbReference type="PRINTS" id="PR00067">
    <property type="entry name" value="CATALASE"/>
</dbReference>
<dbReference type="GO" id="GO:0004096">
    <property type="term" value="F:catalase activity"/>
    <property type="evidence" value="ECO:0007669"/>
    <property type="project" value="UniProtKB-EC"/>
</dbReference>
<dbReference type="GO" id="GO:0005739">
    <property type="term" value="C:mitochondrion"/>
    <property type="evidence" value="ECO:0007669"/>
    <property type="project" value="TreeGrafter"/>
</dbReference>
<dbReference type="PIRSF" id="PIRSF038928">
    <property type="entry name" value="Catalase_clade1-3"/>
    <property type="match status" value="1"/>
</dbReference>
<dbReference type="SUPFAM" id="SSF56634">
    <property type="entry name" value="Heme-dependent catalase-like"/>
    <property type="match status" value="1"/>
</dbReference>
<evidence type="ECO:0000256" key="1">
    <source>
        <dbReference type="ARBA" id="ARBA00005329"/>
    </source>
</evidence>
<dbReference type="PROSITE" id="PS51402">
    <property type="entry name" value="CATALASE_3"/>
    <property type="match status" value="1"/>
</dbReference>
<gene>
    <name evidence="11" type="ORF">AYO21_03253</name>
</gene>
<feature type="active site" evidence="8">
    <location>
        <position position="57"/>
    </location>
</feature>
<evidence type="ECO:0000313" key="12">
    <source>
        <dbReference type="Proteomes" id="UP000077002"/>
    </source>
</evidence>
<dbReference type="GO" id="GO:0005777">
    <property type="term" value="C:peroxisome"/>
    <property type="evidence" value="ECO:0007669"/>
    <property type="project" value="TreeGrafter"/>
</dbReference>
<dbReference type="InterPro" id="IPR011614">
    <property type="entry name" value="Catalase_core"/>
</dbReference>
<dbReference type="Proteomes" id="UP000077002">
    <property type="component" value="Unassembled WGS sequence"/>
</dbReference>
<keyword evidence="2" id="KW-0575">Peroxidase</keyword>
<evidence type="ECO:0000256" key="3">
    <source>
        <dbReference type="ARBA" id="ARBA00022617"/>
    </source>
</evidence>
<keyword evidence="7" id="KW-0376">Hydrogen peroxide</keyword>
<name>A0A177FDN9_9EURO</name>
<evidence type="ECO:0000256" key="7">
    <source>
        <dbReference type="ARBA" id="ARBA00023324"/>
    </source>
</evidence>
<dbReference type="Gene3D" id="2.40.180.10">
    <property type="entry name" value="Catalase core domain"/>
    <property type="match status" value="1"/>
</dbReference>
<dbReference type="Pfam" id="PF06628">
    <property type="entry name" value="Catalase-rel"/>
    <property type="match status" value="1"/>
</dbReference>
<keyword evidence="4 9" id="KW-0479">Metal-binding</keyword>
<evidence type="ECO:0000256" key="4">
    <source>
        <dbReference type="ARBA" id="ARBA00022723"/>
    </source>
</evidence>
<comment type="similarity">
    <text evidence="1">Belongs to the catalase family.</text>
</comment>
<dbReference type="EMBL" id="LVKK01000016">
    <property type="protein sequence ID" value="OAG42377.1"/>
    <property type="molecule type" value="Genomic_DNA"/>
</dbReference>
<comment type="cofactor">
    <cofactor evidence="9">
        <name>heme</name>
        <dbReference type="ChEBI" id="CHEBI:30413"/>
    </cofactor>
</comment>
<dbReference type="PANTHER" id="PTHR11465">
    <property type="entry name" value="CATALASE"/>
    <property type="match status" value="1"/>
</dbReference>
<proteinExistence type="inferred from homology"/>
<dbReference type="AlphaFoldDB" id="A0A177FDN9"/>
<keyword evidence="12" id="KW-1185">Reference proteome</keyword>
<evidence type="ECO:0000256" key="2">
    <source>
        <dbReference type="ARBA" id="ARBA00022559"/>
    </source>
</evidence>
<dbReference type="InterPro" id="IPR024708">
    <property type="entry name" value="Catalase_AS"/>
</dbReference>
<accession>A0A177FDN9</accession>
<keyword evidence="6 9" id="KW-0408">Iron</keyword>
<reference evidence="11 12" key="1">
    <citation type="submission" date="2016-03" db="EMBL/GenBank/DDBJ databases">
        <title>Draft genome sequence of the Fonsecaea monophora CBS 269.37.</title>
        <authorList>
            <person name="Bombassaro A."/>
            <person name="Vinicius W.A."/>
            <person name="De Hoog S."/>
            <person name="Sun J."/>
            <person name="Souza E.M."/>
            <person name="Raittz R.T."/>
            <person name="Costa F."/>
            <person name="Leao A.C."/>
            <person name="Tadra-Sfeir M.Z."/>
            <person name="Baura V."/>
            <person name="Balsanelli E."/>
            <person name="Pedrosa F.O."/>
            <person name="Moreno L.F."/>
            <person name="Steffens M.B."/>
            <person name="Xi L."/>
            <person name="Bocca A.L."/>
            <person name="Felipe M.S."/>
            <person name="Teixeira M."/>
            <person name="Telles Filho F.Q."/>
            <person name="Azevedo C.M."/>
            <person name="Gomes R."/>
            <person name="Vicente V.A."/>
        </authorList>
    </citation>
    <scope>NUCLEOTIDE SEQUENCE [LARGE SCALE GENOMIC DNA]</scope>
    <source>
        <strain evidence="11 12">CBS 269.37</strain>
    </source>
</reference>
<keyword evidence="3 9" id="KW-0349">Heme</keyword>
<feature type="domain" description="Catalase core" evidence="10">
    <location>
        <begin position="7"/>
        <end position="396"/>
    </location>
</feature>
<evidence type="ECO:0000259" key="10">
    <source>
        <dbReference type="SMART" id="SM01060"/>
    </source>
</evidence>
<dbReference type="PANTHER" id="PTHR11465:SF26">
    <property type="entry name" value="CATALASE 2"/>
    <property type="match status" value="1"/>
</dbReference>
<sequence length="530" mass="59396">MSQPHYTLAEGIPLPRNDIIDQLPTGSGGGYVLLTSTQLLENLAHFSRERIPERTVHAKAAGARGYFEVTDDVSDVTDADFLTGIGKKTEVLMRISTVGPARGSADTVRDFRGFAIKFKTNEGNQDWVFNNQPVFFVRDPVKFPSLNRSHKPHPTTNAADASMFWDFHVNNQESIHALMFLFGDRGLPSSVRHVNGYSGNTYKFTRDNGASYVYTRITFKTVQGIHYYTNAEGAAIAGTDPDAHLLDLQSAIDRGDFPQWDVYIQVMRPEEIAHAPVNVFDMTKVWPKGLYPLRKVGRVTLDANPKNWFAEIEQAAFSPSNMVPGIAPSPDPMLQARMFAYPDAARYRLGVNYQFLPTNAPVPTVYCPIERDGFMNFTPNYGGDPNYLGTRLKPVKFSDRTSNANVVVSTDFLNQKGQEQQQQKLKNLSLGRPDEVQIPTPIAAFTQVDDHRDFEQPVALWRIMAGQEGAQARFIDNVAAHVSGVGEKWLRDEVYAMFAKVDAHLGDRIRQVAESKIDNDHKHPHKSAWH</sequence>
<feature type="binding site" description="axial binding residue" evidence="9">
    <location>
        <position position="341"/>
    </location>
    <ligand>
        <name>heme</name>
        <dbReference type="ChEBI" id="CHEBI:30413"/>
    </ligand>
    <ligandPart>
        <name>Fe</name>
        <dbReference type="ChEBI" id="CHEBI:18248"/>
    </ligandPart>
</feature>
<dbReference type="GeneID" id="34598424"/>
<dbReference type="GO" id="GO:0046872">
    <property type="term" value="F:metal ion binding"/>
    <property type="evidence" value="ECO:0007669"/>
    <property type="project" value="UniProtKB-KW"/>
</dbReference>
<organism evidence="11 12">
    <name type="scientific">Fonsecaea monophora</name>
    <dbReference type="NCBI Taxonomy" id="254056"/>
    <lineage>
        <taxon>Eukaryota</taxon>
        <taxon>Fungi</taxon>
        <taxon>Dikarya</taxon>
        <taxon>Ascomycota</taxon>
        <taxon>Pezizomycotina</taxon>
        <taxon>Eurotiomycetes</taxon>
        <taxon>Chaetothyriomycetidae</taxon>
        <taxon>Chaetothyriales</taxon>
        <taxon>Herpotrichiellaceae</taxon>
        <taxon>Fonsecaea</taxon>
    </lineage>
</organism>
<dbReference type="InterPro" id="IPR010582">
    <property type="entry name" value="Catalase_immune_responsive"/>
</dbReference>
<protein>
    <recommendedName>
        <fullName evidence="10">Catalase core domain-containing protein</fullName>
    </recommendedName>
</protein>
<feature type="active site" evidence="8">
    <location>
        <position position="130"/>
    </location>
</feature>
<evidence type="ECO:0000256" key="6">
    <source>
        <dbReference type="ARBA" id="ARBA00023004"/>
    </source>
</evidence>
<keyword evidence="5" id="KW-0560">Oxidoreductase</keyword>
<dbReference type="InterPro" id="IPR018028">
    <property type="entry name" value="Catalase"/>
</dbReference>